<dbReference type="PROSITE" id="PS51365">
    <property type="entry name" value="RENAL_DIPEPTIDASE_2"/>
    <property type="match status" value="1"/>
</dbReference>
<dbReference type="InterPro" id="IPR008257">
    <property type="entry name" value="Pept_M19"/>
</dbReference>
<evidence type="ECO:0000313" key="2">
    <source>
        <dbReference type="Proteomes" id="UP000030013"/>
    </source>
</evidence>
<organism evidence="1 2">
    <name type="scientific">Knoellia aerolata DSM 18566</name>
    <dbReference type="NCBI Taxonomy" id="1385519"/>
    <lineage>
        <taxon>Bacteria</taxon>
        <taxon>Bacillati</taxon>
        <taxon>Actinomycetota</taxon>
        <taxon>Actinomycetes</taxon>
        <taxon>Micrococcales</taxon>
        <taxon>Intrasporangiaceae</taxon>
        <taxon>Knoellia</taxon>
    </lineage>
</organism>
<dbReference type="PANTHER" id="PTHR10443:SF12">
    <property type="entry name" value="DIPEPTIDASE"/>
    <property type="match status" value="1"/>
</dbReference>
<dbReference type="GO" id="GO:0070573">
    <property type="term" value="F:metallodipeptidase activity"/>
    <property type="evidence" value="ECO:0007669"/>
    <property type="project" value="InterPro"/>
</dbReference>
<dbReference type="RefSeq" id="WP_035933767.1">
    <property type="nucleotide sequence ID" value="NZ_AVPL01000008.1"/>
</dbReference>
<dbReference type="InterPro" id="IPR032466">
    <property type="entry name" value="Metal_Hydrolase"/>
</dbReference>
<evidence type="ECO:0000313" key="1">
    <source>
        <dbReference type="EMBL" id="KGN42085.1"/>
    </source>
</evidence>
<name>A0A0A0JXD3_9MICO</name>
<reference evidence="1 2" key="1">
    <citation type="submission" date="2013-08" db="EMBL/GenBank/DDBJ databases">
        <title>The genome sequence of Knoellia aerolata.</title>
        <authorList>
            <person name="Zhu W."/>
            <person name="Wang G."/>
        </authorList>
    </citation>
    <scope>NUCLEOTIDE SEQUENCE [LARGE SCALE GENOMIC DNA]</scope>
    <source>
        <strain evidence="1 2">DSM 18566</strain>
    </source>
</reference>
<protein>
    <submittedName>
        <fullName evidence="1">Membrane dipeptidase</fullName>
    </submittedName>
</protein>
<accession>A0A0A0JXD3</accession>
<dbReference type="SUPFAM" id="SSF51556">
    <property type="entry name" value="Metallo-dependent hydrolases"/>
    <property type="match status" value="1"/>
</dbReference>
<dbReference type="OrthoDB" id="9804920at2"/>
<dbReference type="AlphaFoldDB" id="A0A0A0JXD3"/>
<dbReference type="Proteomes" id="UP000030013">
    <property type="component" value="Unassembled WGS sequence"/>
</dbReference>
<dbReference type="CDD" id="cd01301">
    <property type="entry name" value="rDP_like"/>
    <property type="match status" value="1"/>
</dbReference>
<keyword evidence="2" id="KW-1185">Reference proteome</keyword>
<dbReference type="EMBL" id="AVPL01000008">
    <property type="protein sequence ID" value="KGN42085.1"/>
    <property type="molecule type" value="Genomic_DNA"/>
</dbReference>
<dbReference type="eggNOG" id="COG2355">
    <property type="taxonomic scope" value="Bacteria"/>
</dbReference>
<dbReference type="PANTHER" id="PTHR10443">
    <property type="entry name" value="MICROSOMAL DIPEPTIDASE"/>
    <property type="match status" value="1"/>
</dbReference>
<dbReference type="Gene3D" id="3.20.20.140">
    <property type="entry name" value="Metal-dependent hydrolases"/>
    <property type="match status" value="1"/>
</dbReference>
<dbReference type="STRING" id="1385519.N801_02450"/>
<dbReference type="GO" id="GO:0006508">
    <property type="term" value="P:proteolysis"/>
    <property type="evidence" value="ECO:0007669"/>
    <property type="project" value="InterPro"/>
</dbReference>
<proteinExistence type="predicted"/>
<dbReference type="Pfam" id="PF01244">
    <property type="entry name" value="Peptidase_M19"/>
    <property type="match status" value="1"/>
</dbReference>
<comment type="caution">
    <text evidence="1">The sequence shown here is derived from an EMBL/GenBank/DDBJ whole genome shotgun (WGS) entry which is preliminary data.</text>
</comment>
<gene>
    <name evidence="1" type="ORF">N801_02450</name>
</gene>
<sequence>MTSTPQRIGDLLASHPVWDGHNDLPWASREQVAYDLDRLDIGGEVPSTHTDLPRMRRGGVGAQFWSVYVDAKWAGERAVTATLEQVDFVRTMTSRYAGELALAVSSTDVRAARASGRIASLMGAEGGHSIDSSLGALRMLHALGVRYLTLTHNDNVPWADSATDEPVLGGLSAFGHEVVREMNRIGMAVDLSHVSADTMRDALETSLAPVMFSHSSARAVCDHPRNVPDDVLATLATKGGLCMVTFVPKFISPAVREWDLEAADAAATEDVHWADHTAYSAFIERHKQANPQPHATVDDVVAHVEHVREVAGVEHIGLGGDYDGVDQLPTGLEDVAGYPRLLGALAERGWSDEDLGRLTWGNAMRVLEGVEEVARDVSATRGPSIARIEDLDGR</sequence>